<keyword evidence="2 3" id="KW-0808">Transferase</keyword>
<dbReference type="InterPro" id="IPR035595">
    <property type="entry name" value="UDP_glycos_trans_CS"/>
</dbReference>
<protein>
    <recommendedName>
        <fullName evidence="4">Glycosyltransferase</fullName>
        <ecNumber evidence="4">2.4.1.-</ecNumber>
    </recommendedName>
</protein>
<dbReference type="EC" id="2.4.1.-" evidence="4"/>
<gene>
    <name evidence="5" type="ORF">GIB67_030071</name>
</gene>
<proteinExistence type="inferred from homology"/>
<dbReference type="InterPro" id="IPR002213">
    <property type="entry name" value="UDP_glucos_trans"/>
</dbReference>
<dbReference type="EMBL" id="JACGCM010001188">
    <property type="protein sequence ID" value="KAF6159813.1"/>
    <property type="molecule type" value="Genomic_DNA"/>
</dbReference>
<dbReference type="Pfam" id="PF00201">
    <property type="entry name" value="UDPGT"/>
    <property type="match status" value="1"/>
</dbReference>
<organism evidence="5 6">
    <name type="scientific">Kingdonia uniflora</name>
    <dbReference type="NCBI Taxonomy" id="39325"/>
    <lineage>
        <taxon>Eukaryota</taxon>
        <taxon>Viridiplantae</taxon>
        <taxon>Streptophyta</taxon>
        <taxon>Embryophyta</taxon>
        <taxon>Tracheophyta</taxon>
        <taxon>Spermatophyta</taxon>
        <taxon>Magnoliopsida</taxon>
        <taxon>Ranunculales</taxon>
        <taxon>Circaeasteraceae</taxon>
        <taxon>Kingdonia</taxon>
    </lineage>
</organism>
<reference evidence="5 6" key="1">
    <citation type="journal article" date="2020" name="IScience">
        <title>Genome Sequencing of the Endangered Kingdonia uniflora (Circaeasteraceae, Ranunculales) Reveals Potential Mechanisms of Evolutionary Specialization.</title>
        <authorList>
            <person name="Sun Y."/>
            <person name="Deng T."/>
            <person name="Zhang A."/>
            <person name="Moore M.J."/>
            <person name="Landis J.B."/>
            <person name="Lin N."/>
            <person name="Zhang H."/>
            <person name="Zhang X."/>
            <person name="Huang J."/>
            <person name="Zhang X."/>
            <person name="Sun H."/>
            <person name="Wang H."/>
        </authorList>
    </citation>
    <scope>NUCLEOTIDE SEQUENCE [LARGE SCALE GENOMIC DNA]</scope>
    <source>
        <strain evidence="5">TB1705</strain>
        <tissue evidence="5">Leaf</tissue>
    </source>
</reference>
<dbReference type="OrthoDB" id="5835829at2759"/>
<dbReference type="CDD" id="cd03784">
    <property type="entry name" value="GT1_Gtf-like"/>
    <property type="match status" value="1"/>
</dbReference>
<dbReference type="PANTHER" id="PTHR48049">
    <property type="entry name" value="GLYCOSYLTRANSFERASE"/>
    <property type="match status" value="1"/>
</dbReference>
<evidence type="ECO:0000256" key="1">
    <source>
        <dbReference type="ARBA" id="ARBA00009995"/>
    </source>
</evidence>
<evidence type="ECO:0000256" key="4">
    <source>
        <dbReference type="RuleBase" id="RU362057"/>
    </source>
</evidence>
<sequence>MASERDGKLHVAMYPWFALGHLTPYIRLANKLGSRGHRVSFLLPLKTQSKLQHLNLHPQLIQFIPITVPHVDGLPPGAETTHDIPFSSISLLITAMDNTQKDVEILFMNLKPDIVFFDFTHWMPSLATRLNIKSVDYFIINPASVAYLLVPSRKQEKSNPLSEPELMKQPEGFPPSTLKLLLHEAQRTLAHNNTQFGEGVTFHERIIISMEECDTMAFRSCREIEAPFCNYIETQYNKPLLLTGPVLPDPPTSQLEDRWVKWLEKFPVGSVVYCSFGSECVLSKDKFQELLLGFELSGLPFLVALKPPIGADTIEEALPTGFKERVEGRGIVDGGWMQQQLILGHPSVGCFVTHCGSGSLSEALVNKCQLVLLPHFGDQYLNARMMAGDLKVGVEVEKREEDGWFGKESVCKAVKLVMDEESEIGHEVRKNHTKFREILLREGLESSYIDSFIRKLQDLVDN</sequence>
<dbReference type="PROSITE" id="PS00375">
    <property type="entry name" value="UDPGT"/>
    <property type="match status" value="1"/>
</dbReference>
<name>A0A7J7MY40_9MAGN</name>
<dbReference type="Gene3D" id="3.40.50.2000">
    <property type="entry name" value="Glycogen Phosphorylase B"/>
    <property type="match status" value="2"/>
</dbReference>
<dbReference type="AlphaFoldDB" id="A0A7J7MY40"/>
<accession>A0A7J7MY40</accession>
<keyword evidence="6" id="KW-1185">Reference proteome</keyword>
<dbReference type="FunFam" id="3.40.50.2000:FF:000087">
    <property type="entry name" value="Glycosyltransferase"/>
    <property type="match status" value="1"/>
</dbReference>
<comment type="caution">
    <text evidence="5">The sequence shown here is derived from an EMBL/GenBank/DDBJ whole genome shotgun (WGS) entry which is preliminary data.</text>
</comment>
<dbReference type="GO" id="GO:0035251">
    <property type="term" value="F:UDP-glucosyltransferase activity"/>
    <property type="evidence" value="ECO:0007669"/>
    <property type="project" value="InterPro"/>
</dbReference>
<evidence type="ECO:0000256" key="2">
    <source>
        <dbReference type="ARBA" id="ARBA00022679"/>
    </source>
</evidence>
<dbReference type="FunFam" id="3.40.50.2000:FF:000037">
    <property type="entry name" value="Glycosyltransferase"/>
    <property type="match status" value="1"/>
</dbReference>
<evidence type="ECO:0000313" key="6">
    <source>
        <dbReference type="Proteomes" id="UP000541444"/>
    </source>
</evidence>
<comment type="similarity">
    <text evidence="1 3">Belongs to the UDP-glycosyltransferase family.</text>
</comment>
<dbReference type="SUPFAM" id="SSF53756">
    <property type="entry name" value="UDP-Glycosyltransferase/glycogen phosphorylase"/>
    <property type="match status" value="1"/>
</dbReference>
<evidence type="ECO:0000256" key="3">
    <source>
        <dbReference type="RuleBase" id="RU003718"/>
    </source>
</evidence>
<dbReference type="Proteomes" id="UP000541444">
    <property type="component" value="Unassembled WGS sequence"/>
</dbReference>
<dbReference type="PANTHER" id="PTHR48049:SF34">
    <property type="entry name" value="UDP-GLYCOSYLTRANSFERASE 79B30-LIKE"/>
    <property type="match status" value="1"/>
</dbReference>
<keyword evidence="3" id="KW-0328">Glycosyltransferase</keyword>
<evidence type="ECO:0000313" key="5">
    <source>
        <dbReference type="EMBL" id="KAF6159813.1"/>
    </source>
</evidence>
<dbReference type="InterPro" id="IPR050481">
    <property type="entry name" value="UDP-glycosyltransf_plant"/>
</dbReference>